<dbReference type="AlphaFoldDB" id="A0A392U1T2"/>
<dbReference type="EMBL" id="LXQA010700806">
    <property type="protein sequence ID" value="MCI66717.1"/>
    <property type="molecule type" value="Genomic_DNA"/>
</dbReference>
<dbReference type="Proteomes" id="UP000265520">
    <property type="component" value="Unassembled WGS sequence"/>
</dbReference>
<evidence type="ECO:0000313" key="2">
    <source>
        <dbReference type="EMBL" id="MCI66717.1"/>
    </source>
</evidence>
<sequence>AGVARRASQQGWSTGLSRATARRADSCGASRSFMCSSRALRRKADAARHLEIYI</sequence>
<feature type="compositionally biased region" description="Polar residues" evidence="1">
    <location>
        <begin position="7"/>
        <end position="17"/>
    </location>
</feature>
<name>A0A392U1T2_9FABA</name>
<keyword evidence="3" id="KW-1185">Reference proteome</keyword>
<proteinExistence type="predicted"/>
<evidence type="ECO:0000313" key="3">
    <source>
        <dbReference type="Proteomes" id="UP000265520"/>
    </source>
</evidence>
<comment type="caution">
    <text evidence="2">The sequence shown here is derived from an EMBL/GenBank/DDBJ whole genome shotgun (WGS) entry which is preliminary data.</text>
</comment>
<protein>
    <submittedName>
        <fullName evidence="2">Uncharacterized protein</fullName>
    </submittedName>
</protein>
<evidence type="ECO:0000256" key="1">
    <source>
        <dbReference type="SAM" id="MobiDB-lite"/>
    </source>
</evidence>
<accession>A0A392U1T2</accession>
<feature type="non-terminal residue" evidence="2">
    <location>
        <position position="1"/>
    </location>
</feature>
<feature type="region of interest" description="Disordered" evidence="1">
    <location>
        <begin position="1"/>
        <end position="22"/>
    </location>
</feature>
<reference evidence="2 3" key="1">
    <citation type="journal article" date="2018" name="Front. Plant Sci.">
        <title>Red Clover (Trifolium pratense) and Zigzag Clover (T. medium) - A Picture of Genomic Similarities and Differences.</title>
        <authorList>
            <person name="Dluhosova J."/>
            <person name="Istvanek J."/>
            <person name="Nedelnik J."/>
            <person name="Repkova J."/>
        </authorList>
    </citation>
    <scope>NUCLEOTIDE SEQUENCE [LARGE SCALE GENOMIC DNA]</scope>
    <source>
        <strain evidence="3">cv. 10/8</strain>
        <tissue evidence="2">Leaf</tissue>
    </source>
</reference>
<organism evidence="2 3">
    <name type="scientific">Trifolium medium</name>
    <dbReference type="NCBI Taxonomy" id="97028"/>
    <lineage>
        <taxon>Eukaryota</taxon>
        <taxon>Viridiplantae</taxon>
        <taxon>Streptophyta</taxon>
        <taxon>Embryophyta</taxon>
        <taxon>Tracheophyta</taxon>
        <taxon>Spermatophyta</taxon>
        <taxon>Magnoliopsida</taxon>
        <taxon>eudicotyledons</taxon>
        <taxon>Gunneridae</taxon>
        <taxon>Pentapetalae</taxon>
        <taxon>rosids</taxon>
        <taxon>fabids</taxon>
        <taxon>Fabales</taxon>
        <taxon>Fabaceae</taxon>
        <taxon>Papilionoideae</taxon>
        <taxon>50 kb inversion clade</taxon>
        <taxon>NPAAA clade</taxon>
        <taxon>Hologalegina</taxon>
        <taxon>IRL clade</taxon>
        <taxon>Trifolieae</taxon>
        <taxon>Trifolium</taxon>
    </lineage>
</organism>